<name>A0A514D506_9VIRU</name>
<dbReference type="InterPro" id="IPR007096">
    <property type="entry name" value="RNA-dir_Rpol_cat_phage"/>
</dbReference>
<feature type="domain" description="RdRp catalytic" evidence="10">
    <location>
        <begin position="261"/>
        <end position="392"/>
    </location>
</feature>
<evidence type="ECO:0000256" key="8">
    <source>
        <dbReference type="ARBA" id="ARBA00048744"/>
    </source>
</evidence>
<sequence>MSKAKKPTQDAAIDSLMQLCQRVGSEYALSIFKMVQEGQWASIASSKISPGAYHNARDFQLDYLINSYLRKYKGFPATEDLEKKARLSFEKVELKCAETNFKVKYGRLEKDVEGIISVARRKIARILGPFSYARVLRHCEWGNGATASLTARHATIDKKILEPRLHVTRRCVKYAVAYLTYDLHWLRARIPSCEGPCTLLPCEFDVSEDGRFTTVPKNISSVRSIDIQPTLNLFFQKGVGKCIRKCLQRHGIDLDDQSRNQILASSALSAALATIDLANASDSVSLELVRALLPEDWFEYLNDIRTHSISIDGSSHVLEKFSAMGNGFTFELESLIFYSLCLAVQEETGMLASTVAVYGDDIIVSQTIADRLIAVLNEVGFEVNVEKTYTSGRFYESCGKHYFDNRDVTPIFQKEVVCDLGSAIRAANRLLRFAALSGGTFLDDIVYHPWTLYVNLARGFHRGFTLRRSSKRRPFPIGPFGYEGDEFLHDPYYVLVYDRDGIGHVWTLRESSVKQKADDGALYATSLRRGVVVDSPFNGQVSLRGQTRALLTRRRVYCLENEVPVWGCTYR</sequence>
<keyword evidence="4" id="KW-0548">Nucleotidyltransferase</keyword>
<evidence type="ECO:0000256" key="9">
    <source>
        <dbReference type="PIRSR" id="PIRSR605093-1"/>
    </source>
</evidence>
<evidence type="ECO:0000256" key="4">
    <source>
        <dbReference type="ARBA" id="ARBA00022695"/>
    </source>
</evidence>
<feature type="binding site" evidence="9">
    <location>
        <position position="360"/>
    </location>
    <ligand>
        <name>Mg(2+)</name>
        <dbReference type="ChEBI" id="CHEBI:18420"/>
        <label>2</label>
    </ligand>
</feature>
<evidence type="ECO:0000259" key="10">
    <source>
        <dbReference type="PROSITE" id="PS50522"/>
    </source>
</evidence>
<protein>
    <recommendedName>
        <fullName evidence="1">RNA-directed RNA polymerase</fullName>
        <ecNumber evidence="1">2.7.7.48</ecNumber>
    </recommendedName>
    <alternativeName>
        <fullName evidence="7">RNA replicase beta chain</fullName>
    </alternativeName>
</protein>
<comment type="catalytic activity">
    <reaction evidence="8">
        <text>RNA(n) + a ribonucleoside 5'-triphosphate = RNA(n+1) + diphosphate</text>
        <dbReference type="Rhea" id="RHEA:21248"/>
        <dbReference type="Rhea" id="RHEA-COMP:14527"/>
        <dbReference type="Rhea" id="RHEA-COMP:17342"/>
        <dbReference type="ChEBI" id="CHEBI:33019"/>
        <dbReference type="ChEBI" id="CHEBI:61557"/>
        <dbReference type="ChEBI" id="CHEBI:140395"/>
        <dbReference type="EC" id="2.7.7.48"/>
    </reaction>
</comment>
<dbReference type="GO" id="GO:0000166">
    <property type="term" value="F:nucleotide binding"/>
    <property type="evidence" value="ECO:0007669"/>
    <property type="project" value="UniProtKB-KW"/>
</dbReference>
<evidence type="ECO:0000256" key="1">
    <source>
        <dbReference type="ARBA" id="ARBA00012494"/>
    </source>
</evidence>
<evidence type="ECO:0000256" key="2">
    <source>
        <dbReference type="ARBA" id="ARBA00022484"/>
    </source>
</evidence>
<keyword evidence="2 11" id="KW-0696">RNA-directed RNA polymerase</keyword>
<keyword evidence="3" id="KW-0808">Transferase</keyword>
<evidence type="ECO:0000256" key="7">
    <source>
        <dbReference type="ARBA" id="ARBA00030248"/>
    </source>
</evidence>
<dbReference type="GO" id="GO:0003968">
    <property type="term" value="F:RNA-directed RNA polymerase activity"/>
    <property type="evidence" value="ECO:0007669"/>
    <property type="project" value="UniProtKB-KW"/>
</dbReference>
<evidence type="ECO:0000256" key="6">
    <source>
        <dbReference type="ARBA" id="ARBA00022953"/>
    </source>
</evidence>
<comment type="cofactor">
    <cofactor evidence="9">
        <name>Mg(2+)</name>
        <dbReference type="ChEBI" id="CHEBI:18420"/>
    </cofactor>
    <text evidence="9">Binds 2 Mg(2+) per subunit.</text>
</comment>
<proteinExistence type="predicted"/>
<keyword evidence="6" id="KW-0693">Viral RNA replication</keyword>
<dbReference type="InterPro" id="IPR005093">
    <property type="entry name" value="RNArep_beta"/>
</dbReference>
<dbReference type="EMBL" id="MN034288">
    <property type="protein sequence ID" value="QDH88700.1"/>
    <property type="molecule type" value="Genomic_RNA"/>
</dbReference>
<accession>A0A514D506</accession>
<dbReference type="GO" id="GO:0046872">
    <property type="term" value="F:metal ion binding"/>
    <property type="evidence" value="ECO:0007669"/>
    <property type="project" value="UniProtKB-KW"/>
</dbReference>
<dbReference type="PROSITE" id="PS50522">
    <property type="entry name" value="RDRP_PHAGE"/>
    <property type="match status" value="1"/>
</dbReference>
<reference evidence="11" key="1">
    <citation type="submission" date="2019-05" db="EMBL/GenBank/DDBJ databases">
        <title>Metatranscriptomic reconstruction reveals RNA viruses with the potential to shape carbon cycling in soil.</title>
        <authorList>
            <person name="Starr E.P."/>
            <person name="Nuccio E."/>
            <person name="Pett-Ridge J."/>
            <person name="Banfield J.F."/>
            <person name="Firestone M.K."/>
        </authorList>
    </citation>
    <scope>NUCLEOTIDE SEQUENCE</scope>
    <source>
        <strain evidence="11">H4_Bulk_47_scaffold_485</strain>
    </source>
</reference>
<feature type="binding site" evidence="9">
    <location>
        <position position="276"/>
    </location>
    <ligand>
        <name>Mg(2+)</name>
        <dbReference type="ChEBI" id="CHEBI:18420"/>
        <label>2</label>
    </ligand>
</feature>
<evidence type="ECO:0000313" key="11">
    <source>
        <dbReference type="EMBL" id="QDH88700.1"/>
    </source>
</evidence>
<dbReference type="EC" id="2.7.7.48" evidence="1"/>
<keyword evidence="5" id="KW-0547">Nucleotide-binding</keyword>
<dbReference type="InterPro" id="IPR043502">
    <property type="entry name" value="DNA/RNA_pol_sf"/>
</dbReference>
<evidence type="ECO:0000256" key="5">
    <source>
        <dbReference type="ARBA" id="ARBA00022741"/>
    </source>
</evidence>
<evidence type="ECO:0000256" key="3">
    <source>
        <dbReference type="ARBA" id="ARBA00022679"/>
    </source>
</evidence>
<dbReference type="SUPFAM" id="SSF56672">
    <property type="entry name" value="DNA/RNA polymerases"/>
    <property type="match status" value="1"/>
</dbReference>
<gene>
    <name evidence="11" type="ORF">H4Bulk47485_000001</name>
</gene>
<dbReference type="Pfam" id="PF03431">
    <property type="entry name" value="RNA_replicase_B"/>
    <property type="match status" value="1"/>
</dbReference>
<keyword evidence="9" id="KW-0460">Magnesium</keyword>
<dbReference type="GO" id="GO:0039694">
    <property type="term" value="P:viral RNA genome replication"/>
    <property type="evidence" value="ECO:0007669"/>
    <property type="project" value="InterPro"/>
</dbReference>
<keyword evidence="9" id="KW-0479">Metal-binding</keyword>
<organism evidence="11">
    <name type="scientific">Leviviridae sp</name>
    <dbReference type="NCBI Taxonomy" id="2027243"/>
    <lineage>
        <taxon>Viruses</taxon>
        <taxon>Riboviria</taxon>
        <taxon>Orthornavirae</taxon>
        <taxon>Lenarviricota</taxon>
        <taxon>Leviviricetes</taxon>
        <taxon>Norzivirales</taxon>
        <taxon>Fiersviridae</taxon>
    </lineage>
</organism>
<feature type="binding site" evidence="9">
    <location>
        <position position="361"/>
    </location>
    <ligand>
        <name>Mg(2+)</name>
        <dbReference type="ChEBI" id="CHEBI:18420"/>
        <label>2</label>
    </ligand>
</feature>